<name>E7G692_9FIRM</name>
<dbReference type="Proteomes" id="UP000003157">
    <property type="component" value="Unassembled WGS sequence"/>
</dbReference>
<feature type="coiled-coil region" evidence="1">
    <location>
        <begin position="19"/>
        <end position="76"/>
    </location>
</feature>
<dbReference type="GeneID" id="78229301"/>
<evidence type="ECO:0000256" key="1">
    <source>
        <dbReference type="SAM" id="Coils"/>
    </source>
</evidence>
<sequence length="103" mass="12059">MDKIIQDIVAVDLECSTKVEEAKKKKLDVQSNMSAKKKEIYDSFVKEYQVKVDAHKKELEAQIQETKVKNEQEYTESLSQLSSLYEQNKEKWVSTLVNRCKEI</sequence>
<evidence type="ECO:0000313" key="3">
    <source>
        <dbReference type="Proteomes" id="UP000003157"/>
    </source>
</evidence>
<dbReference type="EMBL" id="ADKX01000003">
    <property type="protein sequence ID" value="EFW06393.1"/>
    <property type="molecule type" value="Genomic_DNA"/>
</dbReference>
<dbReference type="AlphaFoldDB" id="E7G692"/>
<dbReference type="STRING" id="100884.GCA_000269565_01424"/>
<evidence type="ECO:0000313" key="2">
    <source>
        <dbReference type="EMBL" id="EFW06393.1"/>
    </source>
</evidence>
<reference evidence="2 3" key="1">
    <citation type="submission" date="2010-12" db="EMBL/GenBank/DDBJ databases">
        <title>The Genome Sequence of Coprobacillus sp. strain 29_1.</title>
        <authorList>
            <consortium name="The Broad Institute Genome Sequencing Platform"/>
            <person name="Earl A."/>
            <person name="Ward D."/>
            <person name="Feldgarden M."/>
            <person name="Gevers D."/>
            <person name="Daigneault M."/>
            <person name="Sibley C.D."/>
            <person name="White A."/>
            <person name="Strauss J."/>
            <person name="Allen-Vercoe E."/>
            <person name="Young S.K."/>
            <person name="Zeng Q."/>
            <person name="Gargeya S."/>
            <person name="Fitzgerald M."/>
            <person name="Haas B."/>
            <person name="Abouelleil A."/>
            <person name="Alvarado L."/>
            <person name="Arachchi H.M."/>
            <person name="Berlin A."/>
            <person name="Brown A."/>
            <person name="Chapman S.B."/>
            <person name="Chen Z."/>
            <person name="Dunbar C."/>
            <person name="Freedman E."/>
            <person name="Gearin G."/>
            <person name="Gellesch M."/>
            <person name="Goldberg J."/>
            <person name="Griggs A."/>
            <person name="Gujja S."/>
            <person name="Heilman E."/>
            <person name="Heiman D."/>
            <person name="Howarth C."/>
            <person name="Larson L."/>
            <person name="Lui A."/>
            <person name="MacDonald P.J.P."/>
            <person name="Mehta T."/>
            <person name="Montmayeur A."/>
            <person name="Murphy C."/>
            <person name="Neiman D."/>
            <person name="Pearson M."/>
            <person name="Priest M."/>
            <person name="Roberts A."/>
            <person name="Saif S."/>
            <person name="Shea T."/>
            <person name="Shenoy N."/>
            <person name="Sisk P."/>
            <person name="Stolte C."/>
            <person name="Sykes S."/>
            <person name="White J."/>
            <person name="Yandava C."/>
            <person name="Nusbaum C."/>
            <person name="Birren B."/>
        </authorList>
    </citation>
    <scope>NUCLEOTIDE SEQUENCE [LARGE SCALE GENOMIC DNA]</scope>
    <source>
        <strain evidence="2 3">29_1</strain>
    </source>
</reference>
<keyword evidence="1" id="KW-0175">Coiled coil</keyword>
<comment type="caution">
    <text evidence="2">The sequence shown here is derived from an EMBL/GenBank/DDBJ whole genome shotgun (WGS) entry which is preliminary data.</text>
</comment>
<protein>
    <submittedName>
        <fullName evidence="2">Uncharacterized protein</fullName>
    </submittedName>
</protein>
<proteinExistence type="predicted"/>
<dbReference type="RefSeq" id="WP_008787408.1">
    <property type="nucleotide sequence ID" value="NZ_AKCB01000001.1"/>
</dbReference>
<organism evidence="2 3">
    <name type="scientific">Coprobacillus cateniformis</name>
    <dbReference type="NCBI Taxonomy" id="100884"/>
    <lineage>
        <taxon>Bacteria</taxon>
        <taxon>Bacillati</taxon>
        <taxon>Bacillota</taxon>
        <taxon>Erysipelotrichia</taxon>
        <taxon>Erysipelotrichales</taxon>
        <taxon>Coprobacillaceae</taxon>
        <taxon>Coprobacillus</taxon>
    </lineage>
</organism>
<dbReference type="OrthoDB" id="1858371at2"/>
<accession>E7G692</accession>
<keyword evidence="3" id="KW-1185">Reference proteome</keyword>
<dbReference type="HOGENOM" id="CLU_178334_0_0_9"/>
<gene>
    <name evidence="2" type="ORF">HMPREF9488_00280</name>
</gene>
<dbReference type="eggNOG" id="ENOG5032YZH">
    <property type="taxonomic scope" value="Bacteria"/>
</dbReference>